<dbReference type="AlphaFoldDB" id="A0A086SU54"/>
<comment type="caution">
    <text evidence="1">The sequence shown here is derived from an EMBL/GenBank/DDBJ whole genome shotgun (WGS) entry which is preliminary data.</text>
</comment>
<evidence type="ECO:0000313" key="1">
    <source>
        <dbReference type="EMBL" id="KFH40636.1"/>
    </source>
</evidence>
<accession>A0A086SU54</accession>
<keyword evidence="2" id="KW-1185">Reference proteome</keyword>
<dbReference type="Proteomes" id="UP000029964">
    <property type="component" value="Unassembled WGS sequence"/>
</dbReference>
<proteinExistence type="predicted"/>
<organism evidence="1 2">
    <name type="scientific">Hapsidospora chrysogenum (strain ATCC 11550 / CBS 779.69 / DSM 880 / IAM 14645 / JCM 23072 / IMI 49137)</name>
    <name type="common">Acremonium chrysogenum</name>
    <dbReference type="NCBI Taxonomy" id="857340"/>
    <lineage>
        <taxon>Eukaryota</taxon>
        <taxon>Fungi</taxon>
        <taxon>Dikarya</taxon>
        <taxon>Ascomycota</taxon>
        <taxon>Pezizomycotina</taxon>
        <taxon>Sordariomycetes</taxon>
        <taxon>Hypocreomycetidae</taxon>
        <taxon>Hypocreales</taxon>
        <taxon>Bionectriaceae</taxon>
        <taxon>Hapsidospora</taxon>
    </lineage>
</organism>
<gene>
    <name evidence="1" type="ORF">ACRE_086660</name>
</gene>
<evidence type="ECO:0000313" key="2">
    <source>
        <dbReference type="Proteomes" id="UP000029964"/>
    </source>
</evidence>
<dbReference type="EMBL" id="JPKY01000180">
    <property type="protein sequence ID" value="KFH40636.1"/>
    <property type="molecule type" value="Genomic_DNA"/>
</dbReference>
<dbReference type="HOGENOM" id="CLU_2542009_0_0_1"/>
<sequence>MTEILHLDWRPLVKVSHELLAEVKCDKLLAQPTSVMRFMRHGSYVPPNLADQNTSFGRQRALPLLALDGDHGDIWEQTDFGRN</sequence>
<protein>
    <submittedName>
        <fullName evidence="1">Uncharacterized protein</fullName>
    </submittedName>
</protein>
<reference evidence="2" key="1">
    <citation type="journal article" date="2014" name="Genome Announc.">
        <title>Genome sequence and annotation of Acremonium chrysogenum, producer of the beta-lactam antibiotic cephalosporin C.</title>
        <authorList>
            <person name="Terfehr D."/>
            <person name="Dahlmann T.A."/>
            <person name="Specht T."/>
            <person name="Zadra I."/>
            <person name="Kuernsteiner H."/>
            <person name="Kueck U."/>
        </authorList>
    </citation>
    <scope>NUCLEOTIDE SEQUENCE [LARGE SCALE GENOMIC DNA]</scope>
    <source>
        <strain evidence="2">ATCC 11550 / CBS 779.69 / DSM 880 / IAM 14645 / JCM 23072 / IMI 49137</strain>
    </source>
</reference>
<name>A0A086SU54_HAPC1</name>